<feature type="transmembrane region" description="Helical" evidence="1">
    <location>
        <begin position="279"/>
        <end position="297"/>
    </location>
</feature>
<sequence length="316" mass="34284">MEMPMRWLPAERFFASLIAGIAVLDIALLLVKSVAVDWFGYALPACVGLALIAGGQYYRVLRGEERIALALGASGLFIIFTLVASVFNYLLLPIRSLPFDSMLVQIDAALGYSWPDAVTLASQWPVVSKTLFLVYFSSLPQLVFVVLLLGFSGKAKALWHFLLTGVIGVSGCIAIWTLFPTFGPSTLYAISPDILSKIDLGVTPQYGEELLRLGRDGPSYISPANVLGLIGFPSFHTVMACMAVVFMARFKWIFPFVALVNIAMVPAILVHGGHHLSDVFGGIVMFVVAYLLAGKLLSRLSASEANNPLNIKQEPL</sequence>
<feature type="transmembrane region" description="Helical" evidence="1">
    <location>
        <begin position="253"/>
        <end position="273"/>
    </location>
</feature>
<keyword evidence="1" id="KW-0812">Transmembrane</keyword>
<feature type="transmembrane region" description="Helical" evidence="1">
    <location>
        <begin position="38"/>
        <end position="55"/>
    </location>
</feature>
<reference evidence="3 4" key="1">
    <citation type="journal article" date="2018" name="Syst. Appl. Microbiol.">
        <title>Agrobacterium rosae sp. nov., isolated from galls on different agricultural crops.</title>
        <authorList>
            <person name="Kuzmanovic N."/>
            <person name="Pulawska J."/>
            <person name="Smalla K."/>
            <person name="Nesme X."/>
        </authorList>
    </citation>
    <scope>NUCLEOTIDE SEQUENCE [LARGE SCALE GENOMIC DNA]</scope>
    <source>
        <strain evidence="3 4">NCPPB 1650</strain>
    </source>
</reference>
<accession>A0AAE5RZD6</accession>
<dbReference type="Pfam" id="PF14378">
    <property type="entry name" value="PAP2_3"/>
    <property type="match status" value="1"/>
</dbReference>
<gene>
    <name evidence="3" type="ORF">CPJ18_09605</name>
</gene>
<dbReference type="GO" id="GO:0016020">
    <property type="term" value="C:membrane"/>
    <property type="evidence" value="ECO:0007669"/>
    <property type="project" value="UniProtKB-SubCell"/>
</dbReference>
<dbReference type="Gene3D" id="1.20.144.10">
    <property type="entry name" value="Phosphatidic acid phosphatase type 2/haloperoxidase"/>
    <property type="match status" value="1"/>
</dbReference>
<dbReference type="AlphaFoldDB" id="A0AAE5RZD6"/>
<feature type="transmembrane region" description="Helical" evidence="1">
    <location>
        <begin position="158"/>
        <end position="179"/>
    </location>
</feature>
<keyword evidence="1" id="KW-0472">Membrane</keyword>
<evidence type="ECO:0000259" key="2">
    <source>
        <dbReference type="Pfam" id="PF14378"/>
    </source>
</evidence>
<feature type="transmembrane region" description="Helical" evidence="1">
    <location>
        <begin position="226"/>
        <end position="246"/>
    </location>
</feature>
<organism evidence="3 4">
    <name type="scientific">Agrobacterium rosae</name>
    <dbReference type="NCBI Taxonomy" id="1972867"/>
    <lineage>
        <taxon>Bacteria</taxon>
        <taxon>Pseudomonadati</taxon>
        <taxon>Pseudomonadota</taxon>
        <taxon>Alphaproteobacteria</taxon>
        <taxon>Hyphomicrobiales</taxon>
        <taxon>Rhizobiaceae</taxon>
        <taxon>Rhizobium/Agrobacterium group</taxon>
        <taxon>Agrobacterium</taxon>
    </lineage>
</organism>
<evidence type="ECO:0000256" key="1">
    <source>
        <dbReference type="SAM" id="Phobius"/>
    </source>
</evidence>
<evidence type="ECO:0000313" key="3">
    <source>
        <dbReference type="EMBL" id="POO52519.1"/>
    </source>
</evidence>
<keyword evidence="1" id="KW-1133">Transmembrane helix</keyword>
<protein>
    <recommendedName>
        <fullName evidence="2">Inositolphosphotransferase Aur1/Ipt1 domain-containing protein</fullName>
    </recommendedName>
</protein>
<feature type="transmembrane region" description="Helical" evidence="1">
    <location>
        <begin position="132"/>
        <end position="151"/>
    </location>
</feature>
<evidence type="ECO:0000313" key="4">
    <source>
        <dbReference type="Proteomes" id="UP000237447"/>
    </source>
</evidence>
<dbReference type="Proteomes" id="UP000237447">
    <property type="component" value="Unassembled WGS sequence"/>
</dbReference>
<feature type="transmembrane region" description="Helical" evidence="1">
    <location>
        <begin position="12"/>
        <end position="32"/>
    </location>
</feature>
<dbReference type="InterPro" id="IPR026841">
    <property type="entry name" value="Aur1/Ipt1"/>
</dbReference>
<feature type="domain" description="Inositolphosphotransferase Aur1/Ipt1" evidence="2">
    <location>
        <begin position="103"/>
        <end position="292"/>
    </location>
</feature>
<feature type="transmembrane region" description="Helical" evidence="1">
    <location>
        <begin position="67"/>
        <end position="92"/>
    </location>
</feature>
<comment type="caution">
    <text evidence="3">The sequence shown here is derived from an EMBL/GenBank/DDBJ whole genome shotgun (WGS) entry which is preliminary data.</text>
</comment>
<proteinExistence type="predicted"/>
<name>A0AAE5RZD6_9HYPH</name>
<dbReference type="EMBL" id="NXEJ01000004">
    <property type="protein sequence ID" value="POO52519.1"/>
    <property type="molecule type" value="Genomic_DNA"/>
</dbReference>